<reference evidence="10" key="1">
    <citation type="journal article" date="2023" name="Commun. Biol.">
        <title>Genome analysis of Parmales, the sister group of diatoms, reveals the evolutionary specialization of diatoms from phago-mixotrophs to photoautotrophs.</title>
        <authorList>
            <person name="Ban H."/>
            <person name="Sato S."/>
            <person name="Yoshikawa S."/>
            <person name="Yamada K."/>
            <person name="Nakamura Y."/>
            <person name="Ichinomiya M."/>
            <person name="Sato N."/>
            <person name="Blanc-Mathieu R."/>
            <person name="Endo H."/>
            <person name="Kuwata A."/>
            <person name="Ogata H."/>
        </authorList>
    </citation>
    <scope>NUCLEOTIDE SEQUENCE [LARGE SCALE GENOMIC DNA]</scope>
    <source>
        <strain evidence="10">NIES 3699</strain>
    </source>
</reference>
<evidence type="ECO:0000256" key="7">
    <source>
        <dbReference type="SAM" id="Phobius"/>
    </source>
</evidence>
<feature type="compositionally biased region" description="Acidic residues" evidence="6">
    <location>
        <begin position="184"/>
        <end position="208"/>
    </location>
</feature>
<keyword evidence="10" id="KW-1185">Reference proteome</keyword>
<dbReference type="GO" id="GO:0005634">
    <property type="term" value="C:nucleus"/>
    <property type="evidence" value="ECO:0007669"/>
    <property type="project" value="UniProtKB-SubCell"/>
</dbReference>
<feature type="region of interest" description="Disordered" evidence="6">
    <location>
        <begin position="172"/>
        <end position="269"/>
    </location>
</feature>
<keyword evidence="4" id="KW-0862">Zinc</keyword>
<dbReference type="InterPro" id="IPR001510">
    <property type="entry name" value="Znf_PARP"/>
</dbReference>
<keyword evidence="7" id="KW-1133">Transmembrane helix</keyword>
<proteinExistence type="predicted"/>
<keyword evidence="7" id="KW-0812">Transmembrane</keyword>
<name>A0A9W7B2U7_9STRA</name>
<keyword evidence="3" id="KW-0863">Zinc-finger</keyword>
<dbReference type="GO" id="GO:0008270">
    <property type="term" value="F:zinc ion binding"/>
    <property type="evidence" value="ECO:0007669"/>
    <property type="project" value="UniProtKB-KW"/>
</dbReference>
<evidence type="ECO:0000313" key="9">
    <source>
        <dbReference type="EMBL" id="GMH82901.1"/>
    </source>
</evidence>
<dbReference type="Proteomes" id="UP001165160">
    <property type="component" value="Unassembled WGS sequence"/>
</dbReference>
<dbReference type="GO" id="GO:0003677">
    <property type="term" value="F:DNA binding"/>
    <property type="evidence" value="ECO:0007669"/>
    <property type="project" value="InterPro"/>
</dbReference>
<gene>
    <name evidence="9" type="ORF">TrVE_jg2160</name>
</gene>
<feature type="region of interest" description="Disordered" evidence="6">
    <location>
        <begin position="34"/>
        <end position="61"/>
    </location>
</feature>
<dbReference type="AlphaFoldDB" id="A0A9W7B2U7"/>
<dbReference type="PROSITE" id="PS50064">
    <property type="entry name" value="ZF_PARP_2"/>
    <property type="match status" value="1"/>
</dbReference>
<feature type="compositionally biased region" description="Low complexity" evidence="6">
    <location>
        <begin position="211"/>
        <end position="269"/>
    </location>
</feature>
<accession>A0A9W7B2U7</accession>
<evidence type="ECO:0000256" key="6">
    <source>
        <dbReference type="SAM" id="MobiDB-lite"/>
    </source>
</evidence>
<keyword evidence="2" id="KW-0479">Metal-binding</keyword>
<protein>
    <recommendedName>
        <fullName evidence="8">PARP-type domain-containing protein</fullName>
    </recommendedName>
</protein>
<keyword evidence="7" id="KW-0472">Membrane</keyword>
<sequence>MSQSSSSDDSNFTDDSETEVEFNIFDQLALMANGGAIGGSNENGSMNQDDFDDEDEDDEHPEFMLQSTPFGDKYGCFGCRQGFSANEVRVGAYFPTYDSDDDELEPSPTEVSWQHINCLTSNQISGPNGILMTHGFVKGPSGGKPPFCKMPGFEELTDLQQADVASAIEAKALESDDGAQYNSGEEENEEEDDEEDEEEESDDEELDEVASSTSSTKIFHSSSRPYNPPNLLSSPSVLEQLSSISPPARRSSSLSRPRSTSPPSVVSTPHANLSILTEPSSVIKDGQTLFDPLFEPNKPKRTNMEATIGHVAMGFLLSVVLVGVWVWSEGQGGLEGEETGFILVE</sequence>
<feature type="domain" description="PARP-type" evidence="8">
    <location>
        <begin position="73"/>
        <end position="172"/>
    </location>
</feature>
<evidence type="ECO:0000313" key="10">
    <source>
        <dbReference type="Proteomes" id="UP001165160"/>
    </source>
</evidence>
<keyword evidence="5" id="KW-0539">Nucleus</keyword>
<comment type="subcellular location">
    <subcellularLocation>
        <location evidence="1">Nucleus</location>
    </subcellularLocation>
</comment>
<evidence type="ECO:0000256" key="4">
    <source>
        <dbReference type="ARBA" id="ARBA00022833"/>
    </source>
</evidence>
<evidence type="ECO:0000259" key="8">
    <source>
        <dbReference type="PROSITE" id="PS50064"/>
    </source>
</evidence>
<comment type="caution">
    <text evidence="9">The sequence shown here is derived from an EMBL/GenBank/DDBJ whole genome shotgun (WGS) entry which is preliminary data.</text>
</comment>
<feature type="transmembrane region" description="Helical" evidence="7">
    <location>
        <begin position="308"/>
        <end position="327"/>
    </location>
</feature>
<feature type="compositionally biased region" description="Acidic residues" evidence="6">
    <location>
        <begin position="49"/>
        <end position="60"/>
    </location>
</feature>
<dbReference type="Gene3D" id="3.30.1740.10">
    <property type="entry name" value="Zinc finger, PARP-type"/>
    <property type="match status" value="1"/>
</dbReference>
<evidence type="ECO:0000256" key="1">
    <source>
        <dbReference type="ARBA" id="ARBA00004123"/>
    </source>
</evidence>
<dbReference type="EMBL" id="BRXX01000020">
    <property type="protein sequence ID" value="GMH82901.1"/>
    <property type="molecule type" value="Genomic_DNA"/>
</dbReference>
<organism evidence="9 10">
    <name type="scientific">Triparma verrucosa</name>
    <dbReference type="NCBI Taxonomy" id="1606542"/>
    <lineage>
        <taxon>Eukaryota</taxon>
        <taxon>Sar</taxon>
        <taxon>Stramenopiles</taxon>
        <taxon>Ochrophyta</taxon>
        <taxon>Bolidophyceae</taxon>
        <taxon>Parmales</taxon>
        <taxon>Triparmaceae</taxon>
        <taxon>Triparma</taxon>
    </lineage>
</organism>
<dbReference type="InterPro" id="IPR036957">
    <property type="entry name" value="Znf_PARP_sf"/>
</dbReference>
<evidence type="ECO:0000256" key="3">
    <source>
        <dbReference type="ARBA" id="ARBA00022771"/>
    </source>
</evidence>
<evidence type="ECO:0000256" key="2">
    <source>
        <dbReference type="ARBA" id="ARBA00022723"/>
    </source>
</evidence>
<evidence type="ECO:0000256" key="5">
    <source>
        <dbReference type="ARBA" id="ARBA00023242"/>
    </source>
</evidence>